<name>M1CRZ8_SOLTU</name>
<dbReference type="PANTHER" id="PTHR31170:SF25">
    <property type="entry name" value="BNAA09G04570D PROTEIN"/>
    <property type="match status" value="1"/>
</dbReference>
<keyword evidence="4" id="KW-1185">Reference proteome</keyword>
<evidence type="ECO:0000256" key="1">
    <source>
        <dbReference type="SAM" id="MobiDB-lite"/>
    </source>
</evidence>
<keyword evidence="2" id="KW-0812">Transmembrane</keyword>
<sequence>MASNCSTSNFDEHRWIIQIRRTLDEELEEDTEIPVSIFNVPKALLLSDQDCYVPQLLAIGPYHYWRSDLHDMERYKLAAAKRTQKHLYSLKFQHLVEQLIKFEHRIRCSYHKYLNFNGETLAWMMAVDASFLLEFLQIYAIKEGKILTRVSSRMSHLVDVAGRKSAHNAILRDLIMLENQIPLFLLRKILEVQYSSLELADTMLMSMLTGFCKEISPFQMIDESPKENVTECSHLLDFLYQFIVPKLDVTTSEITEDDHEQISLIEEENNTFVGKSSHIGQLINEIWNILVKINRGPVRFLKKIVFSKPIKFLLKVPWKLFSNLPVIKLFIQPITYLIFSQEKAEVNFESNMNKPPLFEELAIPSVAELSKSGVNFVATNEGIMSINFDDTKIKFHLPRVSLDVNTEVILRNLVAYEACNASGPLVFTRYTELMNGIIDTEEDAVLLREKGIILNRLKSDKEVANLWNGMSRSLRLTKVPFIDKVIEDVNGFYNGRWSIKIGKMMKHYVFGSWQFLTFLAAIMLLMLMTLQAFCSVYKCAHQGTNGGEKIGTRGVLNMGTSGGGGEGTSGGGKIMNGGGDGTSGGGNIITGGRIGGGGEGTSGGGRIINGGRLGGGRIGGGGEGTSGGGRIINGGRLGGGGDGTSGGGRIIIGGCRGGGGEGTSGGGRIIIGGRLRGGGGEGTSGGGRIIIGGRRGGGGEGTSGGGRIINGGGDGTSGGGRIIIGGRLRGGGGEGTSGGGRIIIGGRLRGGGGDKTKGGGRVVTGGRCLFGG</sequence>
<dbReference type="eggNOG" id="ENOG502QPIE">
    <property type="taxonomic scope" value="Eukaryota"/>
</dbReference>
<feature type="region of interest" description="Disordered" evidence="1">
    <location>
        <begin position="562"/>
        <end position="581"/>
    </location>
</feature>
<reference evidence="3" key="2">
    <citation type="submission" date="2015-06" db="UniProtKB">
        <authorList>
            <consortium name="EnsemblPlants"/>
        </authorList>
    </citation>
    <scope>IDENTIFICATION</scope>
    <source>
        <strain evidence="3">DM1-3 516 R44</strain>
    </source>
</reference>
<proteinExistence type="predicted"/>
<accession>M1CRZ8</accession>
<organism evidence="3 4">
    <name type="scientific">Solanum tuberosum</name>
    <name type="common">Potato</name>
    <dbReference type="NCBI Taxonomy" id="4113"/>
    <lineage>
        <taxon>Eukaryota</taxon>
        <taxon>Viridiplantae</taxon>
        <taxon>Streptophyta</taxon>
        <taxon>Embryophyta</taxon>
        <taxon>Tracheophyta</taxon>
        <taxon>Spermatophyta</taxon>
        <taxon>Magnoliopsida</taxon>
        <taxon>eudicotyledons</taxon>
        <taxon>Gunneridae</taxon>
        <taxon>Pentapetalae</taxon>
        <taxon>asterids</taxon>
        <taxon>lamiids</taxon>
        <taxon>Solanales</taxon>
        <taxon>Solanaceae</taxon>
        <taxon>Solanoideae</taxon>
        <taxon>Solaneae</taxon>
        <taxon>Solanum</taxon>
    </lineage>
</organism>
<feature type="region of interest" description="Disordered" evidence="1">
    <location>
        <begin position="674"/>
        <end position="712"/>
    </location>
</feature>
<protein>
    <submittedName>
        <fullName evidence="3">Uncharacterized protein</fullName>
    </submittedName>
</protein>
<dbReference type="PaxDb" id="4113-PGSC0003DMT400073432"/>
<dbReference type="OMA" id="FMSADAN"/>
<dbReference type="Pfam" id="PF03140">
    <property type="entry name" value="DUF247"/>
    <property type="match status" value="1"/>
</dbReference>
<dbReference type="PANTHER" id="PTHR31170">
    <property type="entry name" value="BNAC04G53230D PROTEIN"/>
    <property type="match status" value="1"/>
</dbReference>
<dbReference type="HOGENOM" id="CLU_020188_4_0_1"/>
<feature type="region of interest" description="Disordered" evidence="1">
    <location>
        <begin position="621"/>
        <end position="640"/>
    </location>
</feature>
<dbReference type="EnsemblPlants" id="PGSC0003DMT400073432">
    <property type="protein sequence ID" value="PGSC0003DMT400073432"/>
    <property type="gene ID" value="PGSC0003DMG400028525"/>
</dbReference>
<dbReference type="InParanoid" id="M1CRZ8"/>
<dbReference type="STRING" id="4113.M1CRZ8"/>
<evidence type="ECO:0000313" key="3">
    <source>
        <dbReference type="EnsemblPlants" id="PGSC0003DMT400073432"/>
    </source>
</evidence>
<keyword evidence="2" id="KW-1133">Transmembrane helix</keyword>
<evidence type="ECO:0000313" key="4">
    <source>
        <dbReference type="Proteomes" id="UP000011115"/>
    </source>
</evidence>
<dbReference type="Gramene" id="PGSC0003DMT400073432">
    <property type="protein sequence ID" value="PGSC0003DMT400073432"/>
    <property type="gene ID" value="PGSC0003DMG400028525"/>
</dbReference>
<dbReference type="Proteomes" id="UP000011115">
    <property type="component" value="Unassembled WGS sequence"/>
</dbReference>
<evidence type="ECO:0000256" key="2">
    <source>
        <dbReference type="SAM" id="Phobius"/>
    </source>
</evidence>
<keyword evidence="2" id="KW-0472">Membrane</keyword>
<feature type="region of interest" description="Disordered" evidence="1">
    <location>
        <begin position="728"/>
        <end position="747"/>
    </location>
</feature>
<reference evidence="4" key="1">
    <citation type="journal article" date="2011" name="Nature">
        <title>Genome sequence and analysis of the tuber crop potato.</title>
        <authorList>
            <consortium name="The Potato Genome Sequencing Consortium"/>
        </authorList>
    </citation>
    <scope>NUCLEOTIDE SEQUENCE [LARGE SCALE GENOMIC DNA]</scope>
    <source>
        <strain evidence="4">cv. DM1-3 516 R44</strain>
    </source>
</reference>
<dbReference type="InterPro" id="IPR004158">
    <property type="entry name" value="DUF247_pln"/>
</dbReference>
<feature type="transmembrane region" description="Helical" evidence="2">
    <location>
        <begin position="508"/>
        <end position="530"/>
    </location>
</feature>
<dbReference type="AlphaFoldDB" id="M1CRZ8"/>